<gene>
    <name evidence="3" type="ORF">NVS88_21120</name>
</gene>
<feature type="transmembrane region" description="Helical" evidence="1">
    <location>
        <begin position="16"/>
        <end position="37"/>
    </location>
</feature>
<dbReference type="InterPro" id="IPR005183">
    <property type="entry name" value="DUF305_CopM-like"/>
</dbReference>
<accession>A0A9X4RJD1</accession>
<name>A0A9X4RJD1_9ACTN</name>
<keyword evidence="4" id="KW-1185">Reference proteome</keyword>
<proteinExistence type="predicted"/>
<evidence type="ECO:0000259" key="2">
    <source>
        <dbReference type="Pfam" id="PF03713"/>
    </source>
</evidence>
<dbReference type="AlphaFoldDB" id="A0A9X4RJD1"/>
<sequence length="230" mass="24182">MADGAADGDAHRRQRVALLTLAAVAVLAIGFLVGFFVRGTASDGHLSVPSADSVDVGFAQDMSVHHNQAIEMATIEMARGADPVVKNLAYDILTTQQDQVGRMEGWLTLWGQPLAHTGGYMAWMSGGHGSGTGHMTGMGGGPVATMPGMASATDLQNLRDAQGEAADVLFLQLMLRHHEGGTPMLEYATKNAGQAVVRDLSANMLAAQNRESALMRQMLSQKGAAPLPMN</sequence>
<dbReference type="PANTHER" id="PTHR36933">
    <property type="entry name" value="SLL0788 PROTEIN"/>
    <property type="match status" value="1"/>
</dbReference>
<dbReference type="RefSeq" id="WP_277835826.1">
    <property type="nucleotide sequence ID" value="NZ_JAAIVF010000011.1"/>
</dbReference>
<protein>
    <submittedName>
        <fullName evidence="3">DUF305 domain-containing protein</fullName>
    </submittedName>
</protein>
<dbReference type="Gene3D" id="1.20.1260.10">
    <property type="match status" value="1"/>
</dbReference>
<dbReference type="PANTHER" id="PTHR36933:SF1">
    <property type="entry name" value="SLL0788 PROTEIN"/>
    <property type="match status" value="1"/>
</dbReference>
<evidence type="ECO:0000256" key="1">
    <source>
        <dbReference type="SAM" id="Phobius"/>
    </source>
</evidence>
<dbReference type="Proteomes" id="UP001152755">
    <property type="component" value="Unassembled WGS sequence"/>
</dbReference>
<keyword evidence="1" id="KW-1133">Transmembrane helix</keyword>
<feature type="domain" description="DUF305" evidence="2">
    <location>
        <begin position="55"/>
        <end position="219"/>
    </location>
</feature>
<keyword evidence="1" id="KW-0812">Transmembrane</keyword>
<organism evidence="3 4">
    <name type="scientific">Speluncibacter jeojiensis</name>
    <dbReference type="NCBI Taxonomy" id="2710754"/>
    <lineage>
        <taxon>Bacteria</taxon>
        <taxon>Bacillati</taxon>
        <taxon>Actinomycetota</taxon>
        <taxon>Actinomycetes</taxon>
        <taxon>Mycobacteriales</taxon>
        <taxon>Speluncibacteraceae</taxon>
        <taxon>Speluncibacter</taxon>
    </lineage>
</organism>
<evidence type="ECO:0000313" key="3">
    <source>
        <dbReference type="EMBL" id="MDG3017061.1"/>
    </source>
</evidence>
<reference evidence="3" key="1">
    <citation type="submission" date="2022-08" db="EMBL/GenBank/DDBJ databases">
        <title>Genome analysis of Corynebacteriales strain.</title>
        <authorList>
            <person name="Lee S.D."/>
        </authorList>
    </citation>
    <scope>NUCLEOTIDE SEQUENCE</scope>
    <source>
        <strain evidence="3">D3-21</strain>
    </source>
</reference>
<comment type="caution">
    <text evidence="3">The sequence shown here is derived from an EMBL/GenBank/DDBJ whole genome shotgun (WGS) entry which is preliminary data.</text>
</comment>
<dbReference type="Pfam" id="PF03713">
    <property type="entry name" value="DUF305"/>
    <property type="match status" value="1"/>
</dbReference>
<evidence type="ECO:0000313" key="4">
    <source>
        <dbReference type="Proteomes" id="UP001152755"/>
    </source>
</evidence>
<dbReference type="InterPro" id="IPR012347">
    <property type="entry name" value="Ferritin-like"/>
</dbReference>
<keyword evidence="1" id="KW-0472">Membrane</keyword>
<dbReference type="EMBL" id="JANRHA010000022">
    <property type="protein sequence ID" value="MDG3017061.1"/>
    <property type="molecule type" value="Genomic_DNA"/>
</dbReference>